<accession>A0A3L9M8S5</accession>
<organism evidence="3 4">
    <name type="scientific">Faecalibacter macacae</name>
    <dbReference type="NCBI Taxonomy" id="1859289"/>
    <lineage>
        <taxon>Bacteria</taxon>
        <taxon>Pseudomonadati</taxon>
        <taxon>Bacteroidota</taxon>
        <taxon>Flavobacteriia</taxon>
        <taxon>Flavobacteriales</taxon>
        <taxon>Weeksellaceae</taxon>
        <taxon>Faecalibacter</taxon>
    </lineage>
</organism>
<dbReference type="InterPro" id="IPR007372">
    <property type="entry name" value="Lipid/polyisoprenoid-bd_YceI"/>
</dbReference>
<reference evidence="3 4" key="1">
    <citation type="submission" date="2018-10" db="EMBL/GenBank/DDBJ databases">
        <authorList>
            <person name="Chen X."/>
        </authorList>
    </citation>
    <scope>NUCLEOTIDE SEQUENCE [LARGE SCALE GENOMIC DNA]</scope>
    <source>
        <strain evidence="3 4">YIM 102668</strain>
    </source>
</reference>
<dbReference type="OrthoDB" id="9811006at2"/>
<dbReference type="RefSeq" id="WP_121934908.1">
    <property type="nucleotide sequence ID" value="NZ_RDOJ01000011.1"/>
</dbReference>
<feature type="domain" description="Lipid/polyisoprenoid-binding YceI-like" evidence="2">
    <location>
        <begin position="21"/>
        <end position="185"/>
    </location>
</feature>
<evidence type="ECO:0000259" key="2">
    <source>
        <dbReference type="SMART" id="SM00867"/>
    </source>
</evidence>
<dbReference type="EMBL" id="RDOJ01000011">
    <property type="protein sequence ID" value="RLZ09181.1"/>
    <property type="molecule type" value="Genomic_DNA"/>
</dbReference>
<dbReference type="InterPro" id="IPR036761">
    <property type="entry name" value="TTHA0802/YceI-like_sf"/>
</dbReference>
<evidence type="ECO:0000313" key="4">
    <source>
        <dbReference type="Proteomes" id="UP000275348"/>
    </source>
</evidence>
<protein>
    <submittedName>
        <fullName evidence="3">Polyisoprenoid-binding protein</fullName>
    </submittedName>
</protein>
<keyword evidence="1" id="KW-0732">Signal</keyword>
<name>A0A3L9M8S5_9FLAO</name>
<dbReference type="Pfam" id="PF04264">
    <property type="entry name" value="YceI"/>
    <property type="match status" value="1"/>
</dbReference>
<dbReference type="AlphaFoldDB" id="A0A3L9M8S5"/>
<proteinExistence type="predicted"/>
<gene>
    <name evidence="3" type="ORF">EAH69_09000</name>
</gene>
<dbReference type="SMART" id="SM00867">
    <property type="entry name" value="YceI"/>
    <property type="match status" value="1"/>
</dbReference>
<comment type="caution">
    <text evidence="3">The sequence shown here is derived from an EMBL/GenBank/DDBJ whole genome shotgun (WGS) entry which is preliminary data.</text>
</comment>
<evidence type="ECO:0000313" key="3">
    <source>
        <dbReference type="EMBL" id="RLZ09181.1"/>
    </source>
</evidence>
<evidence type="ECO:0000256" key="1">
    <source>
        <dbReference type="SAM" id="SignalP"/>
    </source>
</evidence>
<dbReference type="SUPFAM" id="SSF101874">
    <property type="entry name" value="YceI-like"/>
    <property type="match status" value="1"/>
</dbReference>
<dbReference type="PANTHER" id="PTHR34406:SF1">
    <property type="entry name" value="PROTEIN YCEI"/>
    <property type="match status" value="1"/>
</dbReference>
<keyword evidence="4" id="KW-1185">Reference proteome</keyword>
<dbReference type="PANTHER" id="PTHR34406">
    <property type="entry name" value="PROTEIN YCEI"/>
    <property type="match status" value="1"/>
</dbReference>
<feature type="chain" id="PRO_5018242887" evidence="1">
    <location>
        <begin position="20"/>
        <end position="190"/>
    </location>
</feature>
<feature type="signal peptide" evidence="1">
    <location>
        <begin position="1"/>
        <end position="19"/>
    </location>
</feature>
<dbReference type="Proteomes" id="UP000275348">
    <property type="component" value="Unassembled WGS sequence"/>
</dbReference>
<dbReference type="Gene3D" id="2.40.128.110">
    <property type="entry name" value="Lipid/polyisoprenoid-binding, YceI-like"/>
    <property type="match status" value="1"/>
</dbReference>
<sequence>MKKLLLSAMFIAISATAFAQNYTNDKYHSQLNFSVPHMTISDVAGEFKNFDVHLNFTKADLSDAKFHVVADVASINTGIEARDNHLKSADFFNVAKNGKLEFTSKSIAKVKGNQYKLVGDLSLNGVTKPVVLTLVYNGSVDNQGIKTYGFTVKGKIKRSDFNVGTSIPEAVVGDVVTLTSNLEFATPKAK</sequence>